<feature type="domain" description="Response regulatory" evidence="2">
    <location>
        <begin position="6"/>
        <end position="118"/>
    </location>
</feature>
<evidence type="ECO:0000313" key="4">
    <source>
        <dbReference type="Proteomes" id="UP000654108"/>
    </source>
</evidence>
<dbReference type="Proteomes" id="UP000654108">
    <property type="component" value="Unassembled WGS sequence"/>
</dbReference>
<evidence type="ECO:0000313" key="3">
    <source>
        <dbReference type="EMBL" id="MBD8066690.1"/>
    </source>
</evidence>
<protein>
    <recommendedName>
        <fullName evidence="2">Response regulatory domain-containing protein</fullName>
    </recommendedName>
</protein>
<dbReference type="PROSITE" id="PS50110">
    <property type="entry name" value="RESPONSE_REGULATORY"/>
    <property type="match status" value="1"/>
</dbReference>
<evidence type="ECO:0000256" key="1">
    <source>
        <dbReference type="PROSITE-ProRule" id="PRU00169"/>
    </source>
</evidence>
<name>A0A927IRG7_9HYPH</name>
<comment type="caution">
    <text evidence="1">Lacks conserved residue(s) required for the propagation of feature annotation.</text>
</comment>
<dbReference type="GO" id="GO:0000160">
    <property type="term" value="P:phosphorelay signal transduction system"/>
    <property type="evidence" value="ECO:0007669"/>
    <property type="project" value="InterPro"/>
</dbReference>
<dbReference type="RefSeq" id="WP_191776995.1">
    <property type="nucleotide sequence ID" value="NZ_JACYFU010000004.1"/>
</dbReference>
<sequence length="122" mass="12871">MLKGRTVLIVETEALIAIDIQSTLESAGAAETIIAFSATEALKLAEHWAGAALAVVEVEQNRHDLLALIRTVVQSGIPTVCISADSRLTAGLPGLPNVRVLAKPVPEETLLEAARQAQLPSR</sequence>
<gene>
    <name evidence="3" type="ORF">IC608_14545</name>
</gene>
<dbReference type="InterPro" id="IPR011006">
    <property type="entry name" value="CheY-like_superfamily"/>
</dbReference>
<evidence type="ECO:0000259" key="2">
    <source>
        <dbReference type="PROSITE" id="PS50110"/>
    </source>
</evidence>
<dbReference type="AlphaFoldDB" id="A0A927IRG7"/>
<dbReference type="InterPro" id="IPR001789">
    <property type="entry name" value="Sig_transdc_resp-reg_receiver"/>
</dbReference>
<accession>A0A927IRG7</accession>
<dbReference type="SUPFAM" id="SSF52172">
    <property type="entry name" value="CheY-like"/>
    <property type="match status" value="1"/>
</dbReference>
<keyword evidence="4" id="KW-1185">Reference proteome</keyword>
<comment type="caution">
    <text evidence="3">The sequence shown here is derived from an EMBL/GenBank/DDBJ whole genome shotgun (WGS) entry which is preliminary data.</text>
</comment>
<dbReference type="Gene3D" id="3.40.50.2300">
    <property type="match status" value="1"/>
</dbReference>
<reference evidence="3" key="1">
    <citation type="submission" date="2020-09" db="EMBL/GenBank/DDBJ databases">
        <title>Genome seq and assembly of Devosia sp.</title>
        <authorList>
            <person name="Chhetri G."/>
        </authorList>
    </citation>
    <scope>NUCLEOTIDE SEQUENCE</scope>
    <source>
        <strain evidence="3">PTR5</strain>
    </source>
</reference>
<dbReference type="EMBL" id="JACYFU010000004">
    <property type="protein sequence ID" value="MBD8066690.1"/>
    <property type="molecule type" value="Genomic_DNA"/>
</dbReference>
<organism evidence="3 4">
    <name type="scientific">Devosia oryzisoli</name>
    <dbReference type="NCBI Taxonomy" id="2774138"/>
    <lineage>
        <taxon>Bacteria</taxon>
        <taxon>Pseudomonadati</taxon>
        <taxon>Pseudomonadota</taxon>
        <taxon>Alphaproteobacteria</taxon>
        <taxon>Hyphomicrobiales</taxon>
        <taxon>Devosiaceae</taxon>
        <taxon>Devosia</taxon>
    </lineage>
</organism>
<proteinExistence type="predicted"/>